<gene>
    <name evidence="3" type="ORF">GMARGA_LOCUS27214</name>
</gene>
<dbReference type="PROSITE" id="PS50158">
    <property type="entry name" value="ZF_CCHC"/>
    <property type="match status" value="1"/>
</dbReference>
<comment type="caution">
    <text evidence="3">The sequence shown here is derived from an EMBL/GenBank/DDBJ whole genome shotgun (WGS) entry which is preliminary data.</text>
</comment>
<evidence type="ECO:0000256" key="1">
    <source>
        <dbReference type="PROSITE-ProRule" id="PRU00047"/>
    </source>
</evidence>
<accession>A0ABN7W824</accession>
<evidence type="ECO:0000313" key="3">
    <source>
        <dbReference type="EMBL" id="CAG8819075.1"/>
    </source>
</evidence>
<keyword evidence="1" id="KW-0863">Zinc-finger</keyword>
<evidence type="ECO:0000313" key="4">
    <source>
        <dbReference type="Proteomes" id="UP000789901"/>
    </source>
</evidence>
<protein>
    <submittedName>
        <fullName evidence="3">18499_t:CDS:1</fullName>
    </submittedName>
</protein>
<feature type="non-terminal residue" evidence="3">
    <location>
        <position position="1"/>
    </location>
</feature>
<keyword evidence="1" id="KW-0862">Zinc</keyword>
<dbReference type="EMBL" id="CAJVQB010032972">
    <property type="protein sequence ID" value="CAG8819075.1"/>
    <property type="molecule type" value="Genomic_DNA"/>
</dbReference>
<sequence>MEDKLTIVALEVDIDSPNLKVEYSFSLFDIECTTTTVIEVEEASSNLEVGFTFPVLEIKKTSFNIYNVIYRLCERYKDKKPDSGLFLEALFEKIVHNSDWKVYVRNLGSERHLAANALVEDEMASTYAWILRCLMKATTFYSCRNVLSIELFEQHWKSMIKTFPECHDYMTRTLYANRLSWAKSYVPTSTLCNVEKVIEKRLEDESQYNKLVDLKAPNILIRLPHLSLQFFTNIDAILVQFLTPLILLWQRFQICQSLTYEGCLVSFSVEILEIDTVNNAFIEDINDKPQITLKSLLNSVEVSKTVTKGIICHHFWRVMLYSSHAKFHISIIPARWYKNNIVDQLDAYLDNSPKLEHHNVICHATPLRNWFGIAFSVSKTAINIALETNSDEELIRMLKNFITVKQQTYEVVPLQQQLISQITEPKIVKIRGAPSKKKMKSFTEEMGKKVNVQESNHGKTSSQAQRKCLLCGAPGHYQKKCL</sequence>
<name>A0ABN7W824_GIGMA</name>
<evidence type="ECO:0000259" key="2">
    <source>
        <dbReference type="PROSITE" id="PS50158"/>
    </source>
</evidence>
<dbReference type="InterPro" id="IPR001878">
    <property type="entry name" value="Znf_CCHC"/>
</dbReference>
<organism evidence="3 4">
    <name type="scientific">Gigaspora margarita</name>
    <dbReference type="NCBI Taxonomy" id="4874"/>
    <lineage>
        <taxon>Eukaryota</taxon>
        <taxon>Fungi</taxon>
        <taxon>Fungi incertae sedis</taxon>
        <taxon>Mucoromycota</taxon>
        <taxon>Glomeromycotina</taxon>
        <taxon>Glomeromycetes</taxon>
        <taxon>Diversisporales</taxon>
        <taxon>Gigasporaceae</taxon>
        <taxon>Gigaspora</taxon>
    </lineage>
</organism>
<keyword evidence="1" id="KW-0479">Metal-binding</keyword>
<keyword evidence="4" id="KW-1185">Reference proteome</keyword>
<feature type="non-terminal residue" evidence="3">
    <location>
        <position position="482"/>
    </location>
</feature>
<dbReference type="Proteomes" id="UP000789901">
    <property type="component" value="Unassembled WGS sequence"/>
</dbReference>
<feature type="domain" description="CCHC-type" evidence="2">
    <location>
        <begin position="466"/>
        <end position="481"/>
    </location>
</feature>
<proteinExistence type="predicted"/>
<reference evidence="3 4" key="1">
    <citation type="submission" date="2021-06" db="EMBL/GenBank/DDBJ databases">
        <authorList>
            <person name="Kallberg Y."/>
            <person name="Tangrot J."/>
            <person name="Rosling A."/>
        </authorList>
    </citation>
    <scope>NUCLEOTIDE SEQUENCE [LARGE SCALE GENOMIC DNA]</scope>
    <source>
        <strain evidence="3 4">120-4 pot B 10/14</strain>
    </source>
</reference>